<reference evidence="2 3" key="1">
    <citation type="submission" date="2024-01" db="EMBL/GenBank/DDBJ databases">
        <title>The genomes of 5 underutilized Papilionoideae crops provide insights into root nodulation and disease resistance.</title>
        <authorList>
            <person name="Yuan L."/>
        </authorList>
    </citation>
    <scope>NUCLEOTIDE SEQUENCE [LARGE SCALE GENOMIC DNA]</scope>
    <source>
        <strain evidence="2">LY-2023</strain>
        <tissue evidence="2">Leaf</tissue>
    </source>
</reference>
<evidence type="ECO:0000313" key="3">
    <source>
        <dbReference type="Proteomes" id="UP001359559"/>
    </source>
</evidence>
<dbReference type="AlphaFoldDB" id="A0AAN9K4T7"/>
<dbReference type="EMBL" id="JAYKXN010000002">
    <property type="protein sequence ID" value="KAK7309577.1"/>
    <property type="molecule type" value="Genomic_DNA"/>
</dbReference>
<feature type="coiled-coil region" evidence="1">
    <location>
        <begin position="535"/>
        <end position="622"/>
    </location>
</feature>
<evidence type="ECO:0000256" key="1">
    <source>
        <dbReference type="SAM" id="Coils"/>
    </source>
</evidence>
<organism evidence="2 3">
    <name type="scientific">Clitoria ternatea</name>
    <name type="common">Butterfly pea</name>
    <dbReference type="NCBI Taxonomy" id="43366"/>
    <lineage>
        <taxon>Eukaryota</taxon>
        <taxon>Viridiplantae</taxon>
        <taxon>Streptophyta</taxon>
        <taxon>Embryophyta</taxon>
        <taxon>Tracheophyta</taxon>
        <taxon>Spermatophyta</taxon>
        <taxon>Magnoliopsida</taxon>
        <taxon>eudicotyledons</taxon>
        <taxon>Gunneridae</taxon>
        <taxon>Pentapetalae</taxon>
        <taxon>rosids</taxon>
        <taxon>fabids</taxon>
        <taxon>Fabales</taxon>
        <taxon>Fabaceae</taxon>
        <taxon>Papilionoideae</taxon>
        <taxon>50 kb inversion clade</taxon>
        <taxon>NPAAA clade</taxon>
        <taxon>indigoferoid/millettioid clade</taxon>
        <taxon>Phaseoleae</taxon>
        <taxon>Clitoria</taxon>
    </lineage>
</organism>
<feature type="coiled-coil region" evidence="1">
    <location>
        <begin position="4"/>
        <end position="136"/>
    </location>
</feature>
<proteinExistence type="predicted"/>
<evidence type="ECO:0000313" key="2">
    <source>
        <dbReference type="EMBL" id="KAK7309577.1"/>
    </source>
</evidence>
<feature type="coiled-coil region" evidence="1">
    <location>
        <begin position="293"/>
        <end position="323"/>
    </location>
</feature>
<name>A0AAN9K4T7_CLITE</name>
<dbReference type="PANTHER" id="PTHR45287">
    <property type="entry name" value="OS03G0691500 PROTEIN"/>
    <property type="match status" value="1"/>
</dbReference>
<gene>
    <name evidence="2" type="ORF">RJT34_06421</name>
</gene>
<keyword evidence="3" id="KW-1185">Reference proteome</keyword>
<protein>
    <submittedName>
        <fullName evidence="2">Uncharacterized protein</fullName>
    </submittedName>
</protein>
<dbReference type="PANTHER" id="PTHR45287:SF2">
    <property type="entry name" value="A-TYPE INCLUSION PROTEIN, PUTATIVE-RELATED"/>
    <property type="match status" value="1"/>
</dbReference>
<dbReference type="Proteomes" id="UP001359559">
    <property type="component" value="Unassembled WGS sequence"/>
</dbReference>
<accession>A0AAN9K4T7</accession>
<comment type="caution">
    <text evidence="2">The sequence shown here is derived from an EMBL/GenBank/DDBJ whole genome shotgun (WGS) entry which is preliminary data.</text>
</comment>
<sequence length="705" mass="81951">MGVYEELEEAKAEIENLKVELRDKADSLQNLRRSYDAQANQIKEVIFKVEKLNQELLQKADEINEAKQLIEDLNGSLSNKESIIKHLNAANDKLGADCDDKFRNWEEEKQDLILVLEEANEKVKNQEQQMHKYRQEIGSLKGCLSASNKKCWEIERILKPSTELVEADDMFHNIEEKNMKVGEQLKRKNGQFIHLEEAHESEVSDLYQDEKCFQPLKLLEMKDVALITAQKDIHEEHGKAACLMRQVKSYKHTKQLQYSPQNKFGRHKEMLEESPKCQLPLKEKVLQLEIDVKEIIKEVYDSLDRENTELDERICEISEMELELQRWKSYGEHLNNDLEQNLMIRKELENSLLAQVDFSESLKLEKDSLVYKLEEKDNIIDYLQQHVFQLQQELNVNETEASVSTSGETAMSSEAVEVTYQQIIEEKNKILEEFQKDILRLEQESFRREFESPVIAKSNMERTNELENEDPIHVIEGKNMRTEELMHHLTSVEHNFTSFMTSFSSQLAQKQAEINQVQAACDFITSAEILAALEIEEKKLIIEELEDDIHDMEQKLKLQEENWRQSKQVALDIEAEMDAKQLRVKELVDQLENKLTGSDVFLQKLKIENKSVLENAIKLSSERENLLGFVLGLGDKMCECTNADTKLMEMLTSIVQSFENDCVGMNCKKGVELLVKENMIMHSLIGIKKPESFSDIRSPFKEINN</sequence>
<dbReference type="InterPro" id="IPR040262">
    <property type="entry name" value="At4g38062-like"/>
</dbReference>
<keyword evidence="1" id="KW-0175">Coiled coil</keyword>